<dbReference type="Pfam" id="PF07811">
    <property type="entry name" value="TadE"/>
    <property type="match status" value="1"/>
</dbReference>
<keyword evidence="1" id="KW-1133">Transmembrane helix</keyword>
<dbReference type="InterPro" id="IPR012495">
    <property type="entry name" value="TadE-like_dom"/>
</dbReference>
<gene>
    <name evidence="3" type="ORF">I5677_08965</name>
</gene>
<keyword evidence="4" id="KW-1185">Reference proteome</keyword>
<proteinExistence type="predicted"/>
<dbReference type="Proteomes" id="UP000623269">
    <property type="component" value="Unassembled WGS sequence"/>
</dbReference>
<reference evidence="3" key="1">
    <citation type="submission" date="2020-12" db="EMBL/GenBank/DDBJ databases">
        <title>M. sibirica DSM 26468T genome.</title>
        <authorList>
            <person name="Thieme N."/>
            <person name="Rettenmaier R."/>
            <person name="Zverlov V."/>
            <person name="Liebl W."/>
        </authorList>
    </citation>
    <scope>NUCLEOTIDE SEQUENCE</scope>
    <source>
        <strain evidence="3">DSM 26468</strain>
    </source>
</reference>
<feature type="transmembrane region" description="Helical" evidence="1">
    <location>
        <begin position="12"/>
        <end position="34"/>
    </location>
</feature>
<evidence type="ECO:0000313" key="3">
    <source>
        <dbReference type="EMBL" id="MBH1941020.1"/>
    </source>
</evidence>
<keyword evidence="1" id="KW-0472">Membrane</keyword>
<evidence type="ECO:0000256" key="1">
    <source>
        <dbReference type="SAM" id="Phobius"/>
    </source>
</evidence>
<accession>A0A8J7KW73</accession>
<name>A0A8J7KW73_9FIRM</name>
<evidence type="ECO:0000313" key="4">
    <source>
        <dbReference type="Proteomes" id="UP000623269"/>
    </source>
</evidence>
<protein>
    <submittedName>
        <fullName evidence="3">Pilus assembly protein</fullName>
    </submittedName>
</protein>
<dbReference type="AlphaFoldDB" id="A0A8J7KW73"/>
<keyword evidence="1" id="KW-0812">Transmembrane</keyword>
<evidence type="ECO:0000259" key="2">
    <source>
        <dbReference type="Pfam" id="PF07811"/>
    </source>
</evidence>
<sequence>MKKKWEGSLTIEAALIMPVIILVILFLIYLSFYLHDRCKLQGITNNTLFKAGQIIRHAGNIDSEEIDYEHINDRGVFYLLFGNSEEEETKIRYYLFQQFEKGLFITTIYNIKVDCSHNKIKIIVEADIKIPVPGIKDFFNPDRALVIQAEGAVHNPTQTIRMAEVILETGSKIKGFDAWKEKMNKILKIIK</sequence>
<dbReference type="EMBL" id="JAEAGR010000008">
    <property type="protein sequence ID" value="MBH1941020.1"/>
    <property type="molecule type" value="Genomic_DNA"/>
</dbReference>
<dbReference type="RefSeq" id="WP_197661247.1">
    <property type="nucleotide sequence ID" value="NZ_JAEAGR010000008.1"/>
</dbReference>
<organism evidence="3 4">
    <name type="scientific">Mobilitalea sibirica</name>
    <dbReference type="NCBI Taxonomy" id="1462919"/>
    <lineage>
        <taxon>Bacteria</taxon>
        <taxon>Bacillati</taxon>
        <taxon>Bacillota</taxon>
        <taxon>Clostridia</taxon>
        <taxon>Lachnospirales</taxon>
        <taxon>Lachnospiraceae</taxon>
        <taxon>Mobilitalea</taxon>
    </lineage>
</organism>
<comment type="caution">
    <text evidence="3">The sequence shown here is derived from an EMBL/GenBank/DDBJ whole genome shotgun (WGS) entry which is preliminary data.</text>
</comment>
<feature type="domain" description="TadE-like" evidence="2">
    <location>
        <begin position="7"/>
        <end position="42"/>
    </location>
</feature>